<evidence type="ECO:0000313" key="2">
    <source>
        <dbReference type="EMBL" id="GHA14129.1"/>
    </source>
</evidence>
<feature type="region of interest" description="Disordered" evidence="1">
    <location>
        <begin position="95"/>
        <end position="124"/>
    </location>
</feature>
<evidence type="ECO:0000313" key="3">
    <source>
        <dbReference type="Proteomes" id="UP000653644"/>
    </source>
</evidence>
<dbReference type="Proteomes" id="UP000653644">
    <property type="component" value="Unassembled WGS sequence"/>
</dbReference>
<protein>
    <submittedName>
        <fullName evidence="2">Uncharacterized protein</fullName>
    </submittedName>
</protein>
<feature type="compositionally biased region" description="Low complexity" evidence="1">
    <location>
        <begin position="11"/>
        <end position="20"/>
    </location>
</feature>
<dbReference type="EMBL" id="BMVN01000005">
    <property type="protein sequence ID" value="GHA14129.1"/>
    <property type="molecule type" value="Genomic_DNA"/>
</dbReference>
<reference evidence="3" key="1">
    <citation type="journal article" date="2019" name="Int. J. Syst. Evol. Microbiol.">
        <title>The Global Catalogue of Microorganisms (GCM) 10K type strain sequencing project: providing services to taxonomists for standard genome sequencing and annotation.</title>
        <authorList>
            <consortium name="The Broad Institute Genomics Platform"/>
            <consortium name="The Broad Institute Genome Sequencing Center for Infectious Disease"/>
            <person name="Wu L."/>
            <person name="Ma J."/>
        </authorList>
    </citation>
    <scope>NUCLEOTIDE SEQUENCE [LARGE SCALE GENOMIC DNA]</scope>
    <source>
        <strain evidence="3">JCM 4733</strain>
    </source>
</reference>
<accession>A0ABQ3CHK2</accession>
<gene>
    <name evidence="2" type="ORF">GCM10010345_18310</name>
</gene>
<feature type="region of interest" description="Disordered" evidence="1">
    <location>
        <begin position="1"/>
        <end position="24"/>
    </location>
</feature>
<proteinExistence type="predicted"/>
<sequence>MSGDSGGHDPVVQAGVAAAASQDEGEVAAGFGEQVPSVIADTVAVTSPAVGAMPATAATRARTAAAAARTYRRRELMTSAATPEGSIALVCHQARSRGGQPPHVDAVVRPLVSPPPRAGGSPGG</sequence>
<organism evidence="2 3">
    <name type="scientific">Streptomyces canarius</name>
    <dbReference type="NCBI Taxonomy" id="285453"/>
    <lineage>
        <taxon>Bacteria</taxon>
        <taxon>Bacillati</taxon>
        <taxon>Actinomycetota</taxon>
        <taxon>Actinomycetes</taxon>
        <taxon>Kitasatosporales</taxon>
        <taxon>Streptomycetaceae</taxon>
        <taxon>Streptomyces</taxon>
    </lineage>
</organism>
<comment type="caution">
    <text evidence="2">The sequence shown here is derived from an EMBL/GenBank/DDBJ whole genome shotgun (WGS) entry which is preliminary data.</text>
</comment>
<keyword evidence="3" id="KW-1185">Reference proteome</keyword>
<evidence type="ECO:0000256" key="1">
    <source>
        <dbReference type="SAM" id="MobiDB-lite"/>
    </source>
</evidence>
<name>A0ABQ3CHK2_9ACTN</name>